<evidence type="ECO:0000313" key="4">
    <source>
        <dbReference type="Proteomes" id="UP000242861"/>
    </source>
</evidence>
<reference evidence="5" key="4">
    <citation type="journal article" date="2019" name="Int. J. Syst. Evol. Microbiol.">
        <title>The Global Catalogue of Microorganisms (GCM) 10K type strain sequencing project: providing services to taxonomists for standard genome sequencing and annotation.</title>
        <authorList>
            <consortium name="The Broad Institute Genomics Platform"/>
            <consortium name="The Broad Institute Genome Sequencing Center for Infectious Disease"/>
            <person name="Wu L."/>
            <person name="Ma J."/>
        </authorList>
    </citation>
    <scope>NUCLEOTIDE SEQUENCE [LARGE SCALE GENOMIC DNA]</scope>
    <source>
        <strain evidence="5">CCM 8778</strain>
    </source>
</reference>
<dbReference type="Pfam" id="PF06877">
    <property type="entry name" value="RraB"/>
    <property type="match status" value="1"/>
</dbReference>
<dbReference type="RefSeq" id="WP_093987110.1">
    <property type="nucleotide sequence ID" value="NZ_BMDE01000012.1"/>
</dbReference>
<dbReference type="SUPFAM" id="SSF89946">
    <property type="entry name" value="Hypothetical protein VC0424"/>
    <property type="match status" value="1"/>
</dbReference>
<dbReference type="AlphaFoldDB" id="A0A2I0CNJ4"/>
<evidence type="ECO:0000313" key="5">
    <source>
        <dbReference type="Proteomes" id="UP000655550"/>
    </source>
</evidence>
<name>A0A2I0CNJ4_9PSED</name>
<accession>A0A2I0CNJ4</accession>
<proteinExistence type="predicted"/>
<comment type="caution">
    <text evidence="3">The sequence shown here is derived from an EMBL/GenBank/DDBJ whole genome shotgun (WGS) entry which is preliminary data.</text>
</comment>
<dbReference type="InterPro" id="IPR036701">
    <property type="entry name" value="RraB-like_sf"/>
</dbReference>
<dbReference type="Proteomes" id="UP000655550">
    <property type="component" value="Unassembled WGS sequence"/>
</dbReference>
<dbReference type="Proteomes" id="UP000242861">
    <property type="component" value="Unassembled WGS sequence"/>
</dbReference>
<gene>
    <name evidence="3" type="ORF">CW360_11950</name>
    <name evidence="2" type="ORF">GCM10007363_29730</name>
</gene>
<reference evidence="4" key="2">
    <citation type="submission" date="2017-12" db="EMBL/GenBank/DDBJ databases">
        <authorList>
            <person name="Yu X.-Y."/>
        </authorList>
    </citation>
    <scope>NUCLEOTIDE SEQUENCE [LARGE SCALE GENOMIC DNA]</scope>
    <source>
        <strain evidence="4">ZYSR67-Z</strain>
    </source>
</reference>
<reference evidence="2" key="5">
    <citation type="submission" date="2024-05" db="EMBL/GenBank/DDBJ databases">
        <authorList>
            <person name="Sun Q."/>
            <person name="Sedlacek I."/>
        </authorList>
    </citation>
    <scope>NUCLEOTIDE SEQUENCE</scope>
    <source>
        <strain evidence="2">CCM 8778</strain>
    </source>
</reference>
<evidence type="ECO:0000313" key="2">
    <source>
        <dbReference type="EMBL" id="GGH96944.1"/>
    </source>
</evidence>
<keyword evidence="5" id="KW-1185">Reference proteome</keyword>
<feature type="domain" description="Regulator of ribonuclease activity B" evidence="1">
    <location>
        <begin position="17"/>
        <end position="113"/>
    </location>
</feature>
<protein>
    <submittedName>
        <fullName evidence="3">Ribonuclease E inhibitor RraB</fullName>
    </submittedName>
</protein>
<dbReference type="Gene3D" id="3.30.70.970">
    <property type="entry name" value="RraB-like"/>
    <property type="match status" value="1"/>
</dbReference>
<evidence type="ECO:0000313" key="3">
    <source>
        <dbReference type="EMBL" id="PKF70724.1"/>
    </source>
</evidence>
<reference evidence="3" key="3">
    <citation type="submission" date="2017-12" db="EMBL/GenBank/DDBJ databases">
        <authorList>
            <person name="Hurst M.R.H."/>
        </authorList>
    </citation>
    <scope>NUCLEOTIDE SEQUENCE [LARGE SCALE GENOMIC DNA]</scope>
    <source>
        <strain evidence="3">ZYSR67-Z</strain>
    </source>
</reference>
<reference evidence="2" key="1">
    <citation type="journal article" date="2014" name="Int. J. Syst. Evol. Microbiol.">
        <title>Complete genome of a new Firmicutes species belonging to the dominant human colonic microbiota ('Ruminococcus bicirculans') reveals two chromosomes and a selective capacity to utilize plant glucans.</title>
        <authorList>
            <consortium name="NISC Comparative Sequencing Program"/>
            <person name="Wegmann U."/>
            <person name="Louis P."/>
            <person name="Goesmann A."/>
            <person name="Henrissat B."/>
            <person name="Duncan S.H."/>
            <person name="Flint H.J."/>
        </authorList>
    </citation>
    <scope>NUCLEOTIDE SEQUENCE</scope>
    <source>
        <strain evidence="2">CCM 8778</strain>
    </source>
</reference>
<sequence>MPTPTALLATLQDNDDPDAQVLLEMAKAGSDLRKPHEPEFVFEVEDQASAHAIVNALCALDYEVQLYELGEENSSFQVVAKRVMVLELRALNEVSLKFEALAEQFAASYDGWGAEVVE</sequence>
<organism evidence="3 4">
    <name type="scientific">Pseudomonas fluvialis</name>
    <dbReference type="NCBI Taxonomy" id="1793966"/>
    <lineage>
        <taxon>Bacteria</taxon>
        <taxon>Pseudomonadati</taxon>
        <taxon>Pseudomonadota</taxon>
        <taxon>Gammaproteobacteria</taxon>
        <taxon>Pseudomonadales</taxon>
        <taxon>Pseudomonadaceae</taxon>
        <taxon>Pseudomonas</taxon>
    </lineage>
</organism>
<dbReference type="EMBL" id="PIYS01000021">
    <property type="protein sequence ID" value="PKF70724.1"/>
    <property type="molecule type" value="Genomic_DNA"/>
</dbReference>
<dbReference type="EMBL" id="BMDE01000012">
    <property type="protein sequence ID" value="GGH96944.1"/>
    <property type="molecule type" value="Genomic_DNA"/>
</dbReference>
<evidence type="ECO:0000259" key="1">
    <source>
        <dbReference type="Pfam" id="PF06877"/>
    </source>
</evidence>
<dbReference type="InterPro" id="IPR009671">
    <property type="entry name" value="RraB_dom"/>
</dbReference>